<feature type="repeat" description="WD" evidence="3">
    <location>
        <begin position="612"/>
        <end position="646"/>
    </location>
</feature>
<dbReference type="PANTHER" id="PTHR22847:SF637">
    <property type="entry name" value="WD REPEAT DOMAIN 5B"/>
    <property type="match status" value="1"/>
</dbReference>
<dbReference type="InterPro" id="IPR001680">
    <property type="entry name" value="WD40_rpt"/>
</dbReference>
<dbReference type="SMART" id="SM00320">
    <property type="entry name" value="WD40"/>
    <property type="match status" value="2"/>
</dbReference>
<dbReference type="OrthoDB" id="1454733at2"/>
<dbReference type="PROSITE" id="PS50294">
    <property type="entry name" value="WD_REPEATS_REGION"/>
    <property type="match status" value="1"/>
</dbReference>
<dbReference type="AlphaFoldDB" id="A0A085YYU0"/>
<dbReference type="SUPFAM" id="SSF50998">
    <property type="entry name" value="Quinoprotein alcohol dehydrogenase-like"/>
    <property type="match status" value="1"/>
</dbReference>
<proteinExistence type="predicted"/>
<protein>
    <recommendedName>
        <fullName evidence="5">TIR domain-containing protein</fullName>
    </recommendedName>
</protein>
<evidence type="ECO:0000313" key="6">
    <source>
        <dbReference type="EMBL" id="KFE97353.1"/>
    </source>
</evidence>
<dbReference type="Proteomes" id="UP000028713">
    <property type="component" value="Unassembled WGS sequence"/>
</dbReference>
<accession>A0A085YYU0</accession>
<dbReference type="SUPFAM" id="SSF52200">
    <property type="entry name" value="Toll/Interleukin receptor TIR domain"/>
    <property type="match status" value="1"/>
</dbReference>
<dbReference type="eggNOG" id="COG0711">
    <property type="taxonomic scope" value="Bacteria"/>
</dbReference>
<keyword evidence="4" id="KW-0812">Transmembrane</keyword>
<dbReference type="PROSITE" id="PS50082">
    <property type="entry name" value="WD_REPEATS_2"/>
    <property type="match status" value="2"/>
</dbReference>
<dbReference type="Pfam" id="PF00400">
    <property type="entry name" value="WD40"/>
    <property type="match status" value="2"/>
</dbReference>
<feature type="repeat" description="WD" evidence="3">
    <location>
        <begin position="572"/>
        <end position="604"/>
    </location>
</feature>
<dbReference type="Gene3D" id="2.130.10.10">
    <property type="entry name" value="YVTN repeat-like/Quinoprotein amine dehydrogenase"/>
    <property type="match status" value="2"/>
</dbReference>
<dbReference type="InterPro" id="IPR035897">
    <property type="entry name" value="Toll_tir_struct_dom_sf"/>
</dbReference>
<keyword evidence="4" id="KW-1133">Transmembrane helix</keyword>
<dbReference type="Pfam" id="PF13676">
    <property type="entry name" value="TIR_2"/>
    <property type="match status" value="1"/>
</dbReference>
<evidence type="ECO:0000256" key="3">
    <source>
        <dbReference type="PROSITE-ProRule" id="PRU00221"/>
    </source>
</evidence>
<dbReference type="InterPro" id="IPR000157">
    <property type="entry name" value="TIR_dom"/>
</dbReference>
<evidence type="ECO:0000313" key="7">
    <source>
        <dbReference type="Proteomes" id="UP000028713"/>
    </source>
</evidence>
<evidence type="ECO:0000259" key="5">
    <source>
        <dbReference type="Pfam" id="PF13676"/>
    </source>
</evidence>
<dbReference type="InterPro" id="IPR019775">
    <property type="entry name" value="WD40_repeat_CS"/>
</dbReference>
<gene>
    <name evidence="6" type="ORF">IX39_20375</name>
</gene>
<dbReference type="eggNOG" id="COG2319">
    <property type="taxonomic scope" value="Bacteria"/>
</dbReference>
<dbReference type="EMBL" id="JPRP01000006">
    <property type="protein sequence ID" value="KFE97353.1"/>
    <property type="molecule type" value="Genomic_DNA"/>
</dbReference>
<dbReference type="Gene3D" id="3.40.50.10140">
    <property type="entry name" value="Toll/interleukin-1 receptor homology (TIR) domain"/>
    <property type="match status" value="1"/>
</dbReference>
<organism evidence="6 7">
    <name type="scientific">Chryseobacterium formosense</name>
    <dbReference type="NCBI Taxonomy" id="236814"/>
    <lineage>
        <taxon>Bacteria</taxon>
        <taxon>Pseudomonadati</taxon>
        <taxon>Bacteroidota</taxon>
        <taxon>Flavobacteriia</taxon>
        <taxon>Flavobacteriales</taxon>
        <taxon>Weeksellaceae</taxon>
        <taxon>Chryseobacterium group</taxon>
        <taxon>Chryseobacterium</taxon>
    </lineage>
</organism>
<dbReference type="PANTHER" id="PTHR22847">
    <property type="entry name" value="WD40 REPEAT PROTEIN"/>
    <property type="match status" value="1"/>
</dbReference>
<keyword evidence="1 3" id="KW-0853">WD repeat</keyword>
<comment type="caution">
    <text evidence="6">The sequence shown here is derived from an EMBL/GenBank/DDBJ whole genome shotgun (WGS) entry which is preliminary data.</text>
</comment>
<dbReference type="InterPro" id="IPR011047">
    <property type="entry name" value="Quinoprotein_ADH-like_sf"/>
</dbReference>
<dbReference type="InterPro" id="IPR015943">
    <property type="entry name" value="WD40/YVTN_repeat-like_dom_sf"/>
</dbReference>
<feature type="domain" description="TIR" evidence="5">
    <location>
        <begin position="14"/>
        <end position="106"/>
    </location>
</feature>
<feature type="transmembrane region" description="Helical" evidence="4">
    <location>
        <begin position="159"/>
        <end position="180"/>
    </location>
</feature>
<reference evidence="6 7" key="1">
    <citation type="submission" date="2014-07" db="EMBL/GenBank/DDBJ databases">
        <title>Genome of Chryseobacterium formosense LMG 24722.</title>
        <authorList>
            <person name="Pipes S.E."/>
            <person name="Stropko S.J."/>
            <person name="Newman J.D."/>
        </authorList>
    </citation>
    <scope>NUCLEOTIDE SEQUENCE [LARGE SCALE GENOMIC DNA]</scope>
    <source>
        <strain evidence="6 7">LMG 24722</strain>
    </source>
</reference>
<evidence type="ECO:0000256" key="1">
    <source>
        <dbReference type="ARBA" id="ARBA00022574"/>
    </source>
</evidence>
<keyword evidence="2" id="KW-0677">Repeat</keyword>
<keyword evidence="7" id="KW-1185">Reference proteome</keyword>
<dbReference type="STRING" id="236814.IX39_20375"/>
<evidence type="ECO:0000256" key="2">
    <source>
        <dbReference type="ARBA" id="ARBA00022737"/>
    </source>
</evidence>
<sequence>MLKAIKKYIFGYDIFISYSRKDSLGYAYSVAKYFMKKGFNCYIDQLSNITPGTQLPLNIKNAIERSTAFILIGSVGAQNSEAIEQEIKLFLTNSRNKPLIPITIDGAINSNARWYENIIGLALVNETLKNLQKSEPTQDVFDRIENALNFTKKSKQLRIISLLIVVMIVLITSAATYYTFSAIQTAQIAESKKITADILKNRAINQKKLATTQMLQANKTRDLFELQKKIALKDKNNAEIQKNISDKIAKANSLASSSSNALDSDPTRSFIIANEAIKIFPTDEAHNALFKAYIFAPFYKTIPGSFVKIYPNGKNIAVMDNFGVISIYDWQANKSKLKYKLKYGFDPQSYDWQISDDNSNIIINSKNSSVPYEIINLATGNHRILNKLIPDKTEKILRISNDGKKLVTLKKDRVIFYNINNTSIVKEKEMSNLYLNPENILFAPDNKIIAMWNKSTILVQNYQSQKKILYKPFQENITEVVFSENNDFDRLYSHSIYFSSKKGDYLFNFDPRVNSIDSIDLREIVGERSSVNRGIEKILFSKKTDDYLITQYYSTTPIVGSINNLFPEYSLMGGHSSDILCGAFSNDGKWVLTGGEDNVAIIWQKKKIRHILKGHFQPIIQVVISDDKKKALSVGYNENIKIWNLDIQDNRAYKDNIDKVFYNQKTGTYFVENVNTYLTPKQIMKYLN</sequence>
<evidence type="ECO:0000256" key="4">
    <source>
        <dbReference type="SAM" id="Phobius"/>
    </source>
</evidence>
<dbReference type="GO" id="GO:0007165">
    <property type="term" value="P:signal transduction"/>
    <property type="evidence" value="ECO:0007669"/>
    <property type="project" value="InterPro"/>
</dbReference>
<dbReference type="PROSITE" id="PS00678">
    <property type="entry name" value="WD_REPEATS_1"/>
    <property type="match status" value="1"/>
</dbReference>
<keyword evidence="4" id="KW-0472">Membrane</keyword>
<dbReference type="RefSeq" id="WP_034679764.1">
    <property type="nucleotide sequence ID" value="NZ_FPAP01000008.1"/>
</dbReference>
<name>A0A085YYU0_9FLAO</name>